<dbReference type="SMART" id="SM00073">
    <property type="entry name" value="HPT"/>
    <property type="match status" value="1"/>
</dbReference>
<reference evidence="16 17" key="1">
    <citation type="journal article" date="2009" name="Biosci. Biotechnol. Biochem.">
        <title>WeGAS: a web-based microbial genome annotation system.</title>
        <authorList>
            <person name="Lee D."/>
            <person name="Seo H."/>
            <person name="Park C."/>
            <person name="Park K."/>
        </authorList>
    </citation>
    <scope>NUCLEOTIDE SEQUENCE [LARGE SCALE GENOMIC DNA]</scope>
    <source>
        <strain evidence="17">ATCC 49049 / DSM 4359 / NBRC 107923 / NS-E</strain>
    </source>
</reference>
<dbReference type="GO" id="GO:0006935">
    <property type="term" value="P:chemotaxis"/>
    <property type="evidence" value="ECO:0007669"/>
    <property type="project" value="UniProtKB-KW"/>
</dbReference>
<dbReference type="eggNOG" id="COG2198">
    <property type="taxonomic scope" value="Bacteria"/>
</dbReference>
<dbReference type="FunFam" id="2.30.30.40:FF:000048">
    <property type="entry name" value="Chemotaxis protein CheA, putative"/>
    <property type="match status" value="1"/>
</dbReference>
<dbReference type="InterPro" id="IPR036061">
    <property type="entry name" value="CheW-like_dom_sf"/>
</dbReference>
<keyword evidence="6" id="KW-0808">Transferase</keyword>
<keyword evidence="17" id="KW-1185">Reference proteome</keyword>
<evidence type="ECO:0000259" key="15">
    <source>
        <dbReference type="PROSITE" id="PS50894"/>
    </source>
</evidence>
<dbReference type="Gene3D" id="1.10.287.560">
    <property type="entry name" value="Histidine kinase CheA-like, homodimeric domain"/>
    <property type="match status" value="1"/>
</dbReference>
<keyword evidence="4" id="KW-0145">Chemotaxis</keyword>
<protein>
    <recommendedName>
        <fullName evidence="3">Chemotaxis protein CheA</fullName>
        <ecNumber evidence="2">2.7.13.3</ecNumber>
    </recommendedName>
</protein>
<dbReference type="FunFam" id="3.30.565.10:FF:000016">
    <property type="entry name" value="Chemotaxis protein CheA, putative"/>
    <property type="match status" value="1"/>
</dbReference>
<feature type="domain" description="HPt" evidence="15">
    <location>
        <begin position="1"/>
        <end position="102"/>
    </location>
</feature>
<name>B9KAS6_THENN</name>
<feature type="region of interest" description="Disordered" evidence="12">
    <location>
        <begin position="125"/>
        <end position="158"/>
    </location>
</feature>
<dbReference type="GO" id="GO:0000155">
    <property type="term" value="F:phosphorelay sensor kinase activity"/>
    <property type="evidence" value="ECO:0007669"/>
    <property type="project" value="InterPro"/>
</dbReference>
<dbReference type="SMART" id="SM01231">
    <property type="entry name" value="H-kinase_dim"/>
    <property type="match status" value="1"/>
</dbReference>
<feature type="modified residue" description="Phosphohistidine" evidence="11">
    <location>
        <position position="45"/>
    </location>
</feature>
<dbReference type="InterPro" id="IPR002545">
    <property type="entry name" value="CheW-lke_dom"/>
</dbReference>
<evidence type="ECO:0000256" key="9">
    <source>
        <dbReference type="ARBA" id="ARBA00022840"/>
    </source>
</evidence>
<dbReference type="InterPro" id="IPR004105">
    <property type="entry name" value="CheA-like_dim"/>
</dbReference>
<dbReference type="Pfam" id="PF07194">
    <property type="entry name" value="P2"/>
    <property type="match status" value="1"/>
</dbReference>
<dbReference type="STRING" id="309803.CTN_1883"/>
<dbReference type="Pfam" id="PF02518">
    <property type="entry name" value="HATPase_c"/>
    <property type="match status" value="1"/>
</dbReference>
<dbReference type="Pfam" id="PF01627">
    <property type="entry name" value="Hpt"/>
    <property type="match status" value="1"/>
</dbReference>
<keyword evidence="7" id="KW-0547">Nucleotide-binding</keyword>
<dbReference type="InterPro" id="IPR004358">
    <property type="entry name" value="Sig_transdc_His_kin-like_C"/>
</dbReference>
<dbReference type="InterPro" id="IPR035891">
    <property type="entry name" value="CheY-binding_CheA"/>
</dbReference>
<dbReference type="InterPro" id="IPR008207">
    <property type="entry name" value="Sig_transdc_His_kin_Hpt_dom"/>
</dbReference>
<evidence type="ECO:0000259" key="14">
    <source>
        <dbReference type="PROSITE" id="PS50851"/>
    </source>
</evidence>
<dbReference type="InterPro" id="IPR036890">
    <property type="entry name" value="HATPase_C_sf"/>
</dbReference>
<feature type="domain" description="CheW-like" evidence="14">
    <location>
        <begin position="543"/>
        <end position="671"/>
    </location>
</feature>
<evidence type="ECO:0000256" key="10">
    <source>
        <dbReference type="ARBA" id="ARBA00023012"/>
    </source>
</evidence>
<dbReference type="EMBL" id="CP000916">
    <property type="protein sequence ID" value="ACM24059.1"/>
    <property type="molecule type" value="Genomic_DNA"/>
</dbReference>
<dbReference type="HOGENOM" id="CLU_000650_3_6_0"/>
<evidence type="ECO:0000259" key="13">
    <source>
        <dbReference type="PROSITE" id="PS50109"/>
    </source>
</evidence>
<dbReference type="SUPFAM" id="SSF55052">
    <property type="entry name" value="CheY-binding domain of CheA"/>
    <property type="match status" value="1"/>
</dbReference>
<feature type="compositionally biased region" description="Basic and acidic residues" evidence="12">
    <location>
        <begin position="129"/>
        <end position="148"/>
    </location>
</feature>
<evidence type="ECO:0000256" key="7">
    <source>
        <dbReference type="ARBA" id="ARBA00022741"/>
    </source>
</evidence>
<dbReference type="GO" id="GO:0005524">
    <property type="term" value="F:ATP binding"/>
    <property type="evidence" value="ECO:0007669"/>
    <property type="project" value="UniProtKB-KW"/>
</dbReference>
<evidence type="ECO:0000256" key="4">
    <source>
        <dbReference type="ARBA" id="ARBA00022500"/>
    </source>
</evidence>
<dbReference type="PROSITE" id="PS50851">
    <property type="entry name" value="CHEW"/>
    <property type="match status" value="1"/>
</dbReference>
<dbReference type="PRINTS" id="PR00344">
    <property type="entry name" value="BCTRLSENSOR"/>
</dbReference>
<dbReference type="RefSeq" id="WP_015920295.1">
    <property type="nucleotide sequence ID" value="NC_011978.1"/>
</dbReference>
<dbReference type="SUPFAM" id="SSF50341">
    <property type="entry name" value="CheW-like"/>
    <property type="match status" value="1"/>
</dbReference>
<dbReference type="Gene3D" id="3.30.70.1110">
    <property type="entry name" value="Histidine kinase CheA-like, P2 response regulator-binding domain"/>
    <property type="match status" value="1"/>
</dbReference>
<dbReference type="InterPro" id="IPR003594">
    <property type="entry name" value="HATPase_dom"/>
</dbReference>
<keyword evidence="5 11" id="KW-0597">Phosphoprotein</keyword>
<dbReference type="EC" id="2.7.13.3" evidence="2"/>
<evidence type="ECO:0000313" key="16">
    <source>
        <dbReference type="EMBL" id="ACM24059.1"/>
    </source>
</evidence>
<evidence type="ECO:0000256" key="5">
    <source>
        <dbReference type="ARBA" id="ARBA00022553"/>
    </source>
</evidence>
<accession>B9KAS6</accession>
<sequence length="671" mass="75706">MMEEYLGVFVDETREYLQNLNDTLLKLEETPEDMELINDAFRALHTLKGMAGTMGFNSMAKLCHSLENVLDKARNGEIKITSDLLDKIFAGVDMIARMVDKIVSEGTDEIGEDIEVFTDTIRSFVPSEGKPEEEKAPAKNSKVDDEKNPPQASNEAEESMVLPEEVVHVLQEAKNKGYRTFYVKVVLKEGTQLKSARIYLVFHKLEELKCEVVKTVPPVEDIEEEKFENEVELFVISPVDQEKLSEALSSIADIEKVIVKSIIPVTEKKATYEEKEEKTEEKKEEVTRKKIVSQTVRVDIEKLDTLMDLMGELVIARSRILETLKKYNIKEIDESLTQLSRITLDLQNVVMKIRMVPIAFVFNRFPRMVRDLAKKMNKEINFIMRGEDTELDRTFVEEIGEPLLHLLRNAIDHGIEPKEERIAKGKPPVGTLILSARHEGNNVVIEVEDDGRGIDKEKILRKAIERGLVDESKATSLSDQEILNFLFVPGFSTKEKVSEVSGRGVGMDVVKNVVESLNGSISIESEKDRGTKVTIRLPLTLAIIQALLVKVNNLVYAIPIANIDTTLRISRGDLQRVQDKNVIVIRGEVIPVYKLWEVLQIEHEREEEEMEAVIVRIGNRKYGIIVDELLGQDDIVIKSLGKVFSDVREFSGAAILGDGSIALIINVSGIV</sequence>
<proteinExistence type="predicted"/>
<evidence type="ECO:0000256" key="1">
    <source>
        <dbReference type="ARBA" id="ARBA00000085"/>
    </source>
</evidence>
<dbReference type="Proteomes" id="UP000000445">
    <property type="component" value="Chromosome"/>
</dbReference>
<dbReference type="InterPro" id="IPR036641">
    <property type="entry name" value="HPT_dom_sf"/>
</dbReference>
<dbReference type="CDD" id="cd16916">
    <property type="entry name" value="HATPase_CheA-like"/>
    <property type="match status" value="1"/>
</dbReference>
<dbReference type="eggNOG" id="COG0643">
    <property type="taxonomic scope" value="Bacteria"/>
</dbReference>
<dbReference type="Pfam" id="PF01584">
    <property type="entry name" value="CheW"/>
    <property type="match status" value="1"/>
</dbReference>
<dbReference type="PANTHER" id="PTHR43395:SF1">
    <property type="entry name" value="CHEMOTAXIS PROTEIN CHEA"/>
    <property type="match status" value="1"/>
</dbReference>
<dbReference type="SMART" id="SM00387">
    <property type="entry name" value="HATPase_c"/>
    <property type="match status" value="1"/>
</dbReference>
<dbReference type="SMART" id="SM00260">
    <property type="entry name" value="CheW"/>
    <property type="match status" value="1"/>
</dbReference>
<dbReference type="InterPro" id="IPR010808">
    <property type="entry name" value="CheA_P2-bd"/>
</dbReference>
<keyword evidence="9" id="KW-0067">ATP-binding</keyword>
<dbReference type="InterPro" id="IPR037052">
    <property type="entry name" value="CheA-like_P2_sf"/>
</dbReference>
<evidence type="ECO:0000256" key="3">
    <source>
        <dbReference type="ARBA" id="ARBA00021495"/>
    </source>
</evidence>
<dbReference type="InterPro" id="IPR036097">
    <property type="entry name" value="HisK_dim/P_sf"/>
</dbReference>
<dbReference type="AlphaFoldDB" id="B9KAS6"/>
<dbReference type="SUPFAM" id="SSF55874">
    <property type="entry name" value="ATPase domain of HSP90 chaperone/DNA topoisomerase II/histidine kinase"/>
    <property type="match status" value="1"/>
</dbReference>
<feature type="domain" description="Histidine kinase" evidence="13">
    <location>
        <begin position="291"/>
        <end position="541"/>
    </location>
</feature>
<dbReference type="KEGG" id="tna:CTN_1883"/>
<organism evidence="16 17">
    <name type="scientific">Thermotoga neapolitana (strain ATCC 49049 / DSM 4359 / NBRC 107923 / NS-E)</name>
    <dbReference type="NCBI Taxonomy" id="309803"/>
    <lineage>
        <taxon>Bacteria</taxon>
        <taxon>Thermotogati</taxon>
        <taxon>Thermotogota</taxon>
        <taxon>Thermotogae</taxon>
        <taxon>Thermotogales</taxon>
        <taxon>Thermotogaceae</taxon>
        <taxon>Thermotoga</taxon>
    </lineage>
</organism>
<dbReference type="Gene3D" id="1.20.120.160">
    <property type="entry name" value="HPT domain"/>
    <property type="match status" value="1"/>
</dbReference>
<keyword evidence="10" id="KW-0902">Two-component regulatory system</keyword>
<evidence type="ECO:0000256" key="2">
    <source>
        <dbReference type="ARBA" id="ARBA00012438"/>
    </source>
</evidence>
<dbReference type="GO" id="GO:0005737">
    <property type="term" value="C:cytoplasm"/>
    <property type="evidence" value="ECO:0007669"/>
    <property type="project" value="InterPro"/>
</dbReference>
<dbReference type="Gene3D" id="3.30.565.10">
    <property type="entry name" value="Histidine kinase-like ATPase, C-terminal domain"/>
    <property type="match status" value="1"/>
</dbReference>
<dbReference type="InterPro" id="IPR051315">
    <property type="entry name" value="Bact_Chemotaxis_CheA"/>
</dbReference>
<evidence type="ECO:0000256" key="12">
    <source>
        <dbReference type="SAM" id="MobiDB-lite"/>
    </source>
</evidence>
<evidence type="ECO:0000256" key="11">
    <source>
        <dbReference type="PROSITE-ProRule" id="PRU00110"/>
    </source>
</evidence>
<dbReference type="SUPFAM" id="SSF47226">
    <property type="entry name" value="Histidine-containing phosphotransfer domain, HPT domain"/>
    <property type="match status" value="1"/>
</dbReference>
<keyword evidence="8" id="KW-0418">Kinase</keyword>
<dbReference type="CDD" id="cd00088">
    <property type="entry name" value="HPT"/>
    <property type="match status" value="1"/>
</dbReference>
<evidence type="ECO:0000313" key="17">
    <source>
        <dbReference type="Proteomes" id="UP000000445"/>
    </source>
</evidence>
<evidence type="ECO:0000256" key="8">
    <source>
        <dbReference type="ARBA" id="ARBA00022777"/>
    </source>
</evidence>
<dbReference type="Pfam" id="PF02895">
    <property type="entry name" value="H-kinase_dim"/>
    <property type="match status" value="1"/>
</dbReference>
<dbReference type="PROSITE" id="PS50109">
    <property type="entry name" value="HIS_KIN"/>
    <property type="match status" value="1"/>
</dbReference>
<gene>
    <name evidence="16" type="ordered locus">CTN_1883</name>
</gene>
<dbReference type="InterPro" id="IPR005467">
    <property type="entry name" value="His_kinase_dom"/>
</dbReference>
<dbReference type="PANTHER" id="PTHR43395">
    <property type="entry name" value="SENSOR HISTIDINE KINASE CHEA"/>
    <property type="match status" value="1"/>
</dbReference>
<dbReference type="InterPro" id="IPR037006">
    <property type="entry name" value="CheA-like_homodim_sf"/>
</dbReference>
<comment type="catalytic activity">
    <reaction evidence="1">
        <text>ATP + protein L-histidine = ADP + protein N-phospho-L-histidine.</text>
        <dbReference type="EC" id="2.7.13.3"/>
    </reaction>
</comment>
<dbReference type="PROSITE" id="PS50894">
    <property type="entry name" value="HPT"/>
    <property type="match status" value="1"/>
</dbReference>
<dbReference type="CDD" id="cd00731">
    <property type="entry name" value="CheA_reg"/>
    <property type="match status" value="1"/>
</dbReference>
<dbReference type="SUPFAM" id="SSF47384">
    <property type="entry name" value="Homodimeric domain of signal transducing histidine kinase"/>
    <property type="match status" value="1"/>
</dbReference>
<dbReference type="Gene3D" id="2.30.30.40">
    <property type="entry name" value="SH3 Domains"/>
    <property type="match status" value="1"/>
</dbReference>
<evidence type="ECO:0000256" key="6">
    <source>
        <dbReference type="ARBA" id="ARBA00022679"/>
    </source>
</evidence>